<dbReference type="InterPro" id="IPR004358">
    <property type="entry name" value="Sig_transdc_His_kin-like_C"/>
</dbReference>
<dbReference type="Pfam" id="PF02518">
    <property type="entry name" value="HATPase_c"/>
    <property type="match status" value="1"/>
</dbReference>
<keyword evidence="6" id="KW-0175">Coiled coil</keyword>
<keyword evidence="5" id="KW-0418">Kinase</keyword>
<gene>
    <name evidence="11" type="ORF">CU669_08215</name>
</gene>
<keyword evidence="4" id="KW-0808">Transferase</keyword>
<dbReference type="CDD" id="cd16921">
    <property type="entry name" value="HATPase_FilI-like"/>
    <property type="match status" value="1"/>
</dbReference>
<dbReference type="Pfam" id="PF13426">
    <property type="entry name" value="PAS_9"/>
    <property type="match status" value="1"/>
</dbReference>
<evidence type="ECO:0000256" key="7">
    <source>
        <dbReference type="SAM" id="Phobius"/>
    </source>
</evidence>
<dbReference type="SUPFAM" id="SSF55785">
    <property type="entry name" value="PYP-like sensor domain (PAS domain)"/>
    <property type="match status" value="2"/>
</dbReference>
<dbReference type="RefSeq" id="WP_112143520.1">
    <property type="nucleotide sequence ID" value="NZ_PGTO01000004.1"/>
</dbReference>
<dbReference type="PROSITE" id="PS50113">
    <property type="entry name" value="PAC"/>
    <property type="match status" value="2"/>
</dbReference>
<dbReference type="Pfam" id="PF00512">
    <property type="entry name" value="HisKA"/>
    <property type="match status" value="1"/>
</dbReference>
<dbReference type="Gene3D" id="3.30.450.20">
    <property type="entry name" value="PAS domain"/>
    <property type="match status" value="2"/>
</dbReference>
<dbReference type="PRINTS" id="PR00344">
    <property type="entry name" value="BCTRLSENSOR"/>
</dbReference>
<dbReference type="InterPro" id="IPR005467">
    <property type="entry name" value="His_kinase_dom"/>
</dbReference>
<dbReference type="InterPro" id="IPR001610">
    <property type="entry name" value="PAC"/>
</dbReference>
<evidence type="ECO:0000256" key="2">
    <source>
        <dbReference type="ARBA" id="ARBA00012438"/>
    </source>
</evidence>
<dbReference type="SMART" id="SM00086">
    <property type="entry name" value="PAC"/>
    <property type="match status" value="2"/>
</dbReference>
<dbReference type="InterPro" id="IPR000700">
    <property type="entry name" value="PAS-assoc_C"/>
</dbReference>
<dbReference type="AlphaFoldDB" id="A0A364NZZ2"/>
<feature type="transmembrane region" description="Helical" evidence="7">
    <location>
        <begin position="6"/>
        <end position="27"/>
    </location>
</feature>
<dbReference type="InterPro" id="IPR036097">
    <property type="entry name" value="HisK_dim/P_sf"/>
</dbReference>
<keyword evidence="7" id="KW-1133">Transmembrane helix</keyword>
<proteinExistence type="predicted"/>
<dbReference type="Gene3D" id="1.10.287.130">
    <property type="match status" value="1"/>
</dbReference>
<dbReference type="InterPro" id="IPR052162">
    <property type="entry name" value="Sensor_kinase/Photoreceptor"/>
</dbReference>
<dbReference type="CDD" id="cd00130">
    <property type="entry name" value="PAS"/>
    <property type="match status" value="2"/>
</dbReference>
<keyword evidence="12" id="KW-1185">Reference proteome</keyword>
<evidence type="ECO:0000256" key="3">
    <source>
        <dbReference type="ARBA" id="ARBA00022553"/>
    </source>
</evidence>
<reference evidence="11 12" key="1">
    <citation type="submission" date="2017-11" db="EMBL/GenBank/DDBJ databases">
        <title>Draft genome sequence of magnetotactic bacterium Magnetospirillum kuznetsovii LBB-42.</title>
        <authorList>
            <person name="Grouzdev D.S."/>
            <person name="Rysina M.S."/>
            <person name="Baslerov R.V."/>
            <person name="Koziaeva V."/>
        </authorList>
    </citation>
    <scope>NUCLEOTIDE SEQUENCE [LARGE SCALE GENOMIC DNA]</scope>
    <source>
        <strain evidence="11 12">LBB-42</strain>
    </source>
</reference>
<protein>
    <recommendedName>
        <fullName evidence="2">histidine kinase</fullName>
        <ecNumber evidence="2">2.7.13.3</ecNumber>
    </recommendedName>
</protein>
<evidence type="ECO:0000256" key="4">
    <source>
        <dbReference type="ARBA" id="ARBA00022679"/>
    </source>
</evidence>
<dbReference type="PANTHER" id="PTHR43304:SF1">
    <property type="entry name" value="PAC DOMAIN-CONTAINING PROTEIN"/>
    <property type="match status" value="1"/>
</dbReference>
<dbReference type="EMBL" id="PGTO01000004">
    <property type="protein sequence ID" value="RAU22651.1"/>
    <property type="molecule type" value="Genomic_DNA"/>
</dbReference>
<feature type="domain" description="PAS" evidence="9">
    <location>
        <begin position="238"/>
        <end position="310"/>
    </location>
</feature>
<dbReference type="InterPro" id="IPR036890">
    <property type="entry name" value="HATPase_C_sf"/>
</dbReference>
<dbReference type="InterPro" id="IPR013655">
    <property type="entry name" value="PAS_fold_3"/>
</dbReference>
<keyword evidence="7" id="KW-0472">Membrane</keyword>
<dbReference type="NCBIfam" id="TIGR00229">
    <property type="entry name" value="sensory_box"/>
    <property type="match status" value="2"/>
</dbReference>
<dbReference type="PROSITE" id="PS50109">
    <property type="entry name" value="HIS_KIN"/>
    <property type="match status" value="1"/>
</dbReference>
<feature type="domain" description="PAC" evidence="10">
    <location>
        <begin position="443"/>
        <end position="493"/>
    </location>
</feature>
<dbReference type="SMART" id="SM00387">
    <property type="entry name" value="HATPase_c"/>
    <property type="match status" value="1"/>
</dbReference>
<dbReference type="PROSITE" id="PS50112">
    <property type="entry name" value="PAS"/>
    <property type="match status" value="2"/>
</dbReference>
<evidence type="ECO:0000259" key="8">
    <source>
        <dbReference type="PROSITE" id="PS50109"/>
    </source>
</evidence>
<comment type="caution">
    <text evidence="11">The sequence shown here is derived from an EMBL/GenBank/DDBJ whole genome shotgun (WGS) entry which is preliminary data.</text>
</comment>
<evidence type="ECO:0000313" key="11">
    <source>
        <dbReference type="EMBL" id="RAU22651.1"/>
    </source>
</evidence>
<evidence type="ECO:0000259" key="9">
    <source>
        <dbReference type="PROSITE" id="PS50112"/>
    </source>
</evidence>
<feature type="transmembrane region" description="Helical" evidence="7">
    <location>
        <begin position="195"/>
        <end position="214"/>
    </location>
</feature>
<dbReference type="GO" id="GO:0000155">
    <property type="term" value="F:phosphorelay sensor kinase activity"/>
    <property type="evidence" value="ECO:0007669"/>
    <property type="project" value="InterPro"/>
</dbReference>
<dbReference type="FunFam" id="3.30.565.10:FF:000006">
    <property type="entry name" value="Sensor histidine kinase WalK"/>
    <property type="match status" value="1"/>
</dbReference>
<feature type="domain" description="Histidine kinase" evidence="8">
    <location>
        <begin position="511"/>
        <end position="725"/>
    </location>
</feature>
<dbReference type="SMART" id="SM00388">
    <property type="entry name" value="HisKA"/>
    <property type="match status" value="1"/>
</dbReference>
<dbReference type="SUPFAM" id="SSF47384">
    <property type="entry name" value="Homodimeric domain of signal transducing histidine kinase"/>
    <property type="match status" value="1"/>
</dbReference>
<evidence type="ECO:0000256" key="6">
    <source>
        <dbReference type="SAM" id="Coils"/>
    </source>
</evidence>
<dbReference type="Proteomes" id="UP000251075">
    <property type="component" value="Unassembled WGS sequence"/>
</dbReference>
<dbReference type="Gene3D" id="3.30.565.10">
    <property type="entry name" value="Histidine kinase-like ATPase, C-terminal domain"/>
    <property type="match status" value="1"/>
</dbReference>
<dbReference type="InterPro" id="IPR035965">
    <property type="entry name" value="PAS-like_dom_sf"/>
</dbReference>
<dbReference type="InterPro" id="IPR003594">
    <property type="entry name" value="HATPase_dom"/>
</dbReference>
<sequence>MFRLLRYFSLTSAAVLSVMAVCFVLLYRNDQLEEHVGLAQEENARLAASFANSFWRQFSPFFQSTAEMSPEIMRKRGELRALDLAFESLTQGLPILKVRVHTLDGKVVYSTLREEVGLFDPHSRDIAEAGRSNRSFGAVHFYRSMASARGNLDDRWVVTSYWPIKADTDAVVGVLELNSDVSPTMERLDRATLRLSAVVIIGFAALYAILFFVVRRADTILRAQHAQLDKSRSELREKEERFRAIADYTYDWESWLDKTGRLQWVNPAVERLAGYSPRQCLEMTDYPLPMVHEGDRARMSALRAAALSDDFQTDVEFRLICRNGTVKWALASFQPIFSDSGLSIGSRWSIHDITMQKKAERRIRESELRYRSVTLSAADAIISINGLGNIVSWNRGAEAIFGYAEVEIVGRDVTMLMPEAYRGRHNSGIRRVVESGHGTILGLPTLFEGLRRDGEVFPAELTLSRWEMDGVPFFTAILRDITERKAAEEELANRAEALERSNAELEQFAYVASHDLQEPLRTVTSFLQLLQRKFGAKMGEDADEYINFAVDGARRMHRLISDLLAYSRVSTHGQQFLPVDATQALKTALSNLSGAMDAASATVTIDEMPTIDADDSQLVSLFQNLIGNAIKYRADGISPQIHVSAKQAGTNWIFSVQDNGIGIRSEHFDRIFVIFQRLHLRDEYDGTGIGLAVAKKIVERHGGRIWVESVFGEGSIFYFTLPMRHPAKP</sequence>
<feature type="coiled-coil region" evidence="6">
    <location>
        <begin position="478"/>
        <end position="508"/>
    </location>
</feature>
<accession>A0A364NZZ2</accession>
<dbReference type="InterPro" id="IPR003661">
    <property type="entry name" value="HisK_dim/P_dom"/>
</dbReference>
<dbReference type="OrthoDB" id="9795133at2"/>
<feature type="domain" description="PAC" evidence="10">
    <location>
        <begin position="313"/>
        <end position="365"/>
    </location>
</feature>
<dbReference type="EC" id="2.7.13.3" evidence="2"/>
<keyword evidence="7" id="KW-0812">Transmembrane</keyword>
<evidence type="ECO:0000256" key="1">
    <source>
        <dbReference type="ARBA" id="ARBA00000085"/>
    </source>
</evidence>
<evidence type="ECO:0000259" key="10">
    <source>
        <dbReference type="PROSITE" id="PS50113"/>
    </source>
</evidence>
<comment type="catalytic activity">
    <reaction evidence="1">
        <text>ATP + protein L-histidine = ADP + protein N-phospho-L-histidine.</text>
        <dbReference type="EC" id="2.7.13.3"/>
    </reaction>
</comment>
<organism evidence="11 12">
    <name type="scientific">Paramagnetospirillum kuznetsovii</name>
    <dbReference type="NCBI Taxonomy" id="2053833"/>
    <lineage>
        <taxon>Bacteria</taxon>
        <taxon>Pseudomonadati</taxon>
        <taxon>Pseudomonadota</taxon>
        <taxon>Alphaproteobacteria</taxon>
        <taxon>Rhodospirillales</taxon>
        <taxon>Magnetospirillaceae</taxon>
        <taxon>Paramagnetospirillum</taxon>
    </lineage>
</organism>
<dbReference type="Pfam" id="PF08447">
    <property type="entry name" value="PAS_3"/>
    <property type="match status" value="1"/>
</dbReference>
<name>A0A364NZZ2_9PROT</name>
<evidence type="ECO:0000313" key="12">
    <source>
        <dbReference type="Proteomes" id="UP000251075"/>
    </source>
</evidence>
<keyword evidence="3" id="KW-0597">Phosphoprotein</keyword>
<feature type="domain" description="PAS" evidence="9">
    <location>
        <begin position="366"/>
        <end position="436"/>
    </location>
</feature>
<dbReference type="PANTHER" id="PTHR43304">
    <property type="entry name" value="PHYTOCHROME-LIKE PROTEIN CPH1"/>
    <property type="match status" value="1"/>
</dbReference>
<dbReference type="CDD" id="cd00082">
    <property type="entry name" value="HisKA"/>
    <property type="match status" value="1"/>
</dbReference>
<evidence type="ECO:0000256" key="5">
    <source>
        <dbReference type="ARBA" id="ARBA00022777"/>
    </source>
</evidence>
<dbReference type="SUPFAM" id="SSF55874">
    <property type="entry name" value="ATPase domain of HSP90 chaperone/DNA topoisomerase II/histidine kinase"/>
    <property type="match status" value="1"/>
</dbReference>
<dbReference type="InterPro" id="IPR000014">
    <property type="entry name" value="PAS"/>
</dbReference>
<dbReference type="SMART" id="SM00091">
    <property type="entry name" value="PAS"/>
    <property type="match status" value="2"/>
</dbReference>